<keyword evidence="3 8" id="KW-0349">Heme</keyword>
<evidence type="ECO:0000256" key="6">
    <source>
        <dbReference type="ARBA" id="ARBA00023004"/>
    </source>
</evidence>
<evidence type="ECO:0000256" key="8">
    <source>
        <dbReference type="PIRSR" id="PIRSR602401-1"/>
    </source>
</evidence>
<dbReference type="PANTHER" id="PTHR24286:SF24">
    <property type="entry name" value="LANOSTEROL 14-ALPHA DEMETHYLASE"/>
    <property type="match status" value="1"/>
</dbReference>
<comment type="cofactor">
    <cofactor evidence="1 8">
        <name>heme</name>
        <dbReference type="ChEBI" id="CHEBI:30413"/>
    </cofactor>
</comment>
<evidence type="ECO:0000256" key="7">
    <source>
        <dbReference type="ARBA" id="ARBA00023033"/>
    </source>
</evidence>
<dbReference type="RefSeq" id="WP_013903105.1">
    <property type="nucleotide sequence ID" value="NC_015677.1"/>
</dbReference>
<dbReference type="KEGG" id="rta:Rta_37620"/>
<evidence type="ECO:0000256" key="3">
    <source>
        <dbReference type="ARBA" id="ARBA00022617"/>
    </source>
</evidence>
<gene>
    <name evidence="9" type="ordered locus">Rta_37620</name>
</gene>
<dbReference type="GO" id="GO:0005506">
    <property type="term" value="F:iron ion binding"/>
    <property type="evidence" value="ECO:0007669"/>
    <property type="project" value="InterPro"/>
</dbReference>
<dbReference type="EMBL" id="CP000245">
    <property type="protein sequence ID" value="AEG94877.1"/>
    <property type="molecule type" value="Genomic_DNA"/>
</dbReference>
<evidence type="ECO:0000313" key="10">
    <source>
        <dbReference type="Proteomes" id="UP000008385"/>
    </source>
</evidence>
<dbReference type="InterPro" id="IPR002401">
    <property type="entry name" value="Cyt_P450_E_grp-I"/>
</dbReference>
<dbReference type="AlphaFoldDB" id="F5Y2Z7"/>
<evidence type="ECO:0000256" key="4">
    <source>
        <dbReference type="ARBA" id="ARBA00022723"/>
    </source>
</evidence>
<dbReference type="GO" id="GO:0016125">
    <property type="term" value="P:sterol metabolic process"/>
    <property type="evidence" value="ECO:0007669"/>
    <property type="project" value="TreeGrafter"/>
</dbReference>
<dbReference type="SUPFAM" id="SSF48264">
    <property type="entry name" value="Cytochrome P450"/>
    <property type="match status" value="1"/>
</dbReference>
<dbReference type="eggNOG" id="COG2124">
    <property type="taxonomic scope" value="Bacteria"/>
</dbReference>
<keyword evidence="7" id="KW-0503">Monooxygenase</keyword>
<dbReference type="Proteomes" id="UP000008385">
    <property type="component" value="Chromosome"/>
</dbReference>
<dbReference type="InterPro" id="IPR001128">
    <property type="entry name" value="Cyt_P450"/>
</dbReference>
<dbReference type="GO" id="GO:0020037">
    <property type="term" value="F:heme binding"/>
    <property type="evidence" value="ECO:0007669"/>
    <property type="project" value="InterPro"/>
</dbReference>
<dbReference type="CDD" id="cd11067">
    <property type="entry name" value="CYP152"/>
    <property type="match status" value="1"/>
</dbReference>
<dbReference type="Pfam" id="PF00067">
    <property type="entry name" value="p450"/>
    <property type="match status" value="1"/>
</dbReference>
<dbReference type="PRINTS" id="PR00463">
    <property type="entry name" value="EP450I"/>
</dbReference>
<dbReference type="HOGENOM" id="CLU_037319_0_0_4"/>
<accession>F5Y2Z7</accession>
<keyword evidence="5" id="KW-0560">Oxidoreductase</keyword>
<dbReference type="OrthoDB" id="4168525at2"/>
<evidence type="ECO:0000256" key="2">
    <source>
        <dbReference type="ARBA" id="ARBA00010617"/>
    </source>
</evidence>
<keyword evidence="6 8" id="KW-0408">Iron</keyword>
<dbReference type="GO" id="GO:0016705">
    <property type="term" value="F:oxidoreductase activity, acting on paired donors, with incorporation or reduction of molecular oxygen"/>
    <property type="evidence" value="ECO:0007669"/>
    <property type="project" value="InterPro"/>
</dbReference>
<feature type="binding site" description="axial binding residue" evidence="8">
    <location>
        <position position="372"/>
    </location>
    <ligand>
        <name>heme</name>
        <dbReference type="ChEBI" id="CHEBI:30413"/>
    </ligand>
    <ligandPart>
        <name>Fe</name>
        <dbReference type="ChEBI" id="CHEBI:18248"/>
    </ligandPart>
</feature>
<dbReference type="STRING" id="365046.Rta_37620"/>
<dbReference type="PANTHER" id="PTHR24286">
    <property type="entry name" value="CYTOCHROME P450 26"/>
    <property type="match status" value="1"/>
</dbReference>
<dbReference type="Gene3D" id="1.10.630.10">
    <property type="entry name" value="Cytochrome P450"/>
    <property type="match status" value="1"/>
</dbReference>
<reference evidence="10" key="1">
    <citation type="submission" date="2006-01" db="EMBL/GenBank/DDBJ databases">
        <title>Genome of the cyst-dividing bacterium Ramlibacter tataouinensis.</title>
        <authorList>
            <person name="Barakat M."/>
            <person name="Ortet P."/>
            <person name="De Luca G."/>
            <person name="Jourlin-Castelli C."/>
            <person name="Ansaldi M."/>
            <person name="Py B."/>
            <person name="Fichant G."/>
            <person name="Coutinho P."/>
            <person name="Voulhoux R."/>
            <person name="Bastien O."/>
            <person name="Roy S."/>
            <person name="Marechal E."/>
            <person name="Henrissat B."/>
            <person name="Quentin Y."/>
            <person name="Noirot P."/>
            <person name="Filloux A."/>
            <person name="Mejean V."/>
            <person name="DuBow M."/>
            <person name="Barras F."/>
            <person name="Heulin T."/>
        </authorList>
    </citation>
    <scope>NUCLEOTIDE SEQUENCE [LARGE SCALE GENOMIC DNA]</scope>
    <source>
        <strain evidence="10">ATCC BAA-407 / DSM 14655 / LMG 21543 / TTB310</strain>
    </source>
</reference>
<dbReference type="PATRIC" id="fig|365046.3.peg.3855"/>
<name>F5Y2Z7_RAMTT</name>
<comment type="similarity">
    <text evidence="2">Belongs to the cytochrome P450 family.</text>
</comment>
<organism evidence="9 10">
    <name type="scientific">Ramlibacter tataouinensis (strain ATCC BAA-407 / DSM 14655 / LMG 21543 / TTB310)</name>
    <dbReference type="NCBI Taxonomy" id="365046"/>
    <lineage>
        <taxon>Bacteria</taxon>
        <taxon>Pseudomonadati</taxon>
        <taxon>Pseudomonadota</taxon>
        <taxon>Betaproteobacteria</taxon>
        <taxon>Burkholderiales</taxon>
        <taxon>Comamonadaceae</taxon>
        <taxon>Ramlibacter</taxon>
    </lineage>
</organism>
<keyword evidence="4 8" id="KW-0479">Metal-binding</keyword>
<reference evidence="9 10" key="2">
    <citation type="journal article" date="2011" name="PLoS ONE">
        <title>The Cyst-Dividing Bacterium Ramlibacter tataouinensis TTB310 Genome Reveals a Well-Stocked Toolbox for Adaptation to a Desert Environment.</title>
        <authorList>
            <person name="De Luca G."/>
            <person name="Barakat M."/>
            <person name="Ortet P."/>
            <person name="Fochesato S."/>
            <person name="Jourlin-Castelli C."/>
            <person name="Ansaldi M."/>
            <person name="Py B."/>
            <person name="Fichant G."/>
            <person name="Coutinho P.M."/>
            <person name="Voulhoux R."/>
            <person name="Bastien O."/>
            <person name="Marechal E."/>
            <person name="Henrissat B."/>
            <person name="Quentin Y."/>
            <person name="Noirot P."/>
            <person name="Filloux A."/>
            <person name="Mejean V."/>
            <person name="Dubow M.S."/>
            <person name="Barras F."/>
            <person name="Barbe V."/>
            <person name="Weissenbach J."/>
            <person name="Mihalcescu I."/>
            <person name="Vermeglio A."/>
            <person name="Achouak W."/>
            <person name="Heulin T."/>
        </authorList>
    </citation>
    <scope>NUCLEOTIDE SEQUENCE [LARGE SCALE GENOMIC DNA]</scope>
    <source>
        <strain evidence="10">ATCC BAA-407 / DSM 14655 / LMG 21543 / TTB310</strain>
    </source>
</reference>
<keyword evidence="10" id="KW-1185">Reference proteome</keyword>
<dbReference type="InterPro" id="IPR036396">
    <property type="entry name" value="Cyt_P450_sf"/>
</dbReference>
<dbReference type="GO" id="GO:0004497">
    <property type="term" value="F:monooxygenase activity"/>
    <property type="evidence" value="ECO:0007669"/>
    <property type="project" value="UniProtKB-KW"/>
</dbReference>
<protein>
    <submittedName>
        <fullName evidence="9">Cytochromes P450-like protein</fullName>
    </submittedName>
</protein>
<evidence type="ECO:0000256" key="1">
    <source>
        <dbReference type="ARBA" id="ARBA00001971"/>
    </source>
</evidence>
<evidence type="ECO:0000313" key="9">
    <source>
        <dbReference type="EMBL" id="AEG94877.1"/>
    </source>
</evidence>
<evidence type="ECO:0000256" key="5">
    <source>
        <dbReference type="ARBA" id="ARBA00023002"/>
    </source>
</evidence>
<sequence>MNRFFTAPKPARPIPVLAGPDHTLAFAADPYRFIGRECAARHTDVAQGRLLLAPTLFLTGAPAAQLFYDKERFVRAGAAPEPLRATLFGKGAVQTLDGSAHLRRKAFFLEATAPARVAALVRQAEVTWLTMASHWRSQPQLVLYTSAQEWLTRSVCAWAGVPLPEHEVQLRTGQLAALFDSAASGLGAHLRARRARRQAETWLAGLVQEIRDGRRRVAGRTLLQAAAELTDERGEPLPARIAAVELLNVLRPTVAVSVFVVFAAHALHHHPGWAPTLAAGGDLGADAFVQEVRRFYPFFPAIAARVRRDFVWEGYHFPQGRRVLLDLYGTNHDGRLWPHPGEFRPERFMGRIPGLFELVPQGGGRADDQHRCPGEGVTLALMKLALRLLVQRSRYRLPPQNLAIDMRRLPALPRDRFVIADFQPV</sequence>
<proteinExistence type="inferred from homology"/>